<organism evidence="2 3">
    <name type="scientific">Paenibacillus sabuli</name>
    <dbReference type="NCBI Taxonomy" id="2772509"/>
    <lineage>
        <taxon>Bacteria</taxon>
        <taxon>Bacillati</taxon>
        <taxon>Bacillota</taxon>
        <taxon>Bacilli</taxon>
        <taxon>Bacillales</taxon>
        <taxon>Paenibacillaceae</taxon>
        <taxon>Paenibacillus</taxon>
    </lineage>
</organism>
<dbReference type="Proteomes" id="UP000621560">
    <property type="component" value="Unassembled WGS sequence"/>
</dbReference>
<dbReference type="InterPro" id="IPR036812">
    <property type="entry name" value="NAD(P)_OxRdtase_dom_sf"/>
</dbReference>
<dbReference type="GO" id="GO:0005829">
    <property type="term" value="C:cytosol"/>
    <property type="evidence" value="ECO:0007669"/>
    <property type="project" value="TreeGrafter"/>
</dbReference>
<dbReference type="Pfam" id="PF00248">
    <property type="entry name" value="Aldo_ket_red"/>
    <property type="match status" value="1"/>
</dbReference>
<dbReference type="RefSeq" id="WP_190920521.1">
    <property type="nucleotide sequence ID" value="NZ_JACXIZ010000037.1"/>
</dbReference>
<dbReference type="EMBL" id="JACXIZ010000037">
    <property type="protein sequence ID" value="MBD2847415.1"/>
    <property type="molecule type" value="Genomic_DNA"/>
</dbReference>
<dbReference type="Gene3D" id="3.20.20.100">
    <property type="entry name" value="NADP-dependent oxidoreductase domain"/>
    <property type="match status" value="1"/>
</dbReference>
<accession>A0A927BX93</accession>
<evidence type="ECO:0000313" key="3">
    <source>
        <dbReference type="Proteomes" id="UP000621560"/>
    </source>
</evidence>
<proteinExistence type="predicted"/>
<protein>
    <submittedName>
        <fullName evidence="2">Aldo/keto reductase</fullName>
    </submittedName>
</protein>
<dbReference type="GO" id="GO:0016491">
    <property type="term" value="F:oxidoreductase activity"/>
    <property type="evidence" value="ECO:0007669"/>
    <property type="project" value="InterPro"/>
</dbReference>
<dbReference type="AlphaFoldDB" id="A0A927BX93"/>
<dbReference type="InterPro" id="IPR023210">
    <property type="entry name" value="NADP_OxRdtase_dom"/>
</dbReference>
<comment type="caution">
    <text evidence="2">The sequence shown here is derived from an EMBL/GenBank/DDBJ whole genome shotgun (WGS) entry which is preliminary data.</text>
</comment>
<name>A0A927BX93_9BACL</name>
<sequence length="300" mass="32899">MEYTVLRKSGLKVSRLGLGGAPFGSGFGPMDDEAAVRTIHAAIDAGVTFLDTAPAYGDSELRYGKALAGGKRSQIVLATKAVRRGEAYSHANTLASVERSLQRLGTDWIDLIQLHEAETTTFEEGLHGTLEAFARLKEQGKVRAIGVNARRLSILKPYIETGLLDTVQIYCKYTLIDYEAVDELFPLAREHNVQVINGSPLCMGILADHPASFMNKDPQLLAEAEGRVRQLDFLRHSEPYGLVEPAMRFSLSCDDIAVSLSGSTSPEMIRGNAAYCDGRGLQEEDQRRVLSLFAGQPLWR</sequence>
<reference evidence="2" key="1">
    <citation type="submission" date="2020-09" db="EMBL/GenBank/DDBJ databases">
        <title>A novel bacterium of genus Paenibacillus, isolated from South China Sea.</title>
        <authorList>
            <person name="Huang H."/>
            <person name="Mo K."/>
            <person name="Hu Y."/>
        </authorList>
    </citation>
    <scope>NUCLEOTIDE SEQUENCE</scope>
    <source>
        <strain evidence="2">IB182496</strain>
    </source>
</reference>
<dbReference type="InterPro" id="IPR020471">
    <property type="entry name" value="AKR"/>
</dbReference>
<dbReference type="SUPFAM" id="SSF51430">
    <property type="entry name" value="NAD(P)-linked oxidoreductase"/>
    <property type="match status" value="1"/>
</dbReference>
<gene>
    <name evidence="2" type="ORF">IDH44_19610</name>
</gene>
<feature type="domain" description="NADP-dependent oxidoreductase" evidence="1">
    <location>
        <begin position="15"/>
        <end position="287"/>
    </location>
</feature>
<dbReference type="PANTHER" id="PTHR42686:SF1">
    <property type="entry name" value="GH17980P-RELATED"/>
    <property type="match status" value="1"/>
</dbReference>
<evidence type="ECO:0000259" key="1">
    <source>
        <dbReference type="Pfam" id="PF00248"/>
    </source>
</evidence>
<evidence type="ECO:0000313" key="2">
    <source>
        <dbReference type="EMBL" id="MBD2847415.1"/>
    </source>
</evidence>
<keyword evidence="3" id="KW-1185">Reference proteome</keyword>
<dbReference type="PANTHER" id="PTHR42686">
    <property type="entry name" value="GH17980P-RELATED"/>
    <property type="match status" value="1"/>
</dbReference>